<evidence type="ECO:0000259" key="11">
    <source>
        <dbReference type="PROSITE" id="PS50011"/>
    </source>
</evidence>
<keyword evidence="6 10" id="KW-0067">ATP-binding</keyword>
<keyword evidence="4 10" id="KW-0547">Nucleotide-binding</keyword>
<name>A0A8J3I2N5_9CHLR</name>
<dbReference type="SMART" id="SM00320">
    <property type="entry name" value="WD40"/>
    <property type="match status" value="2"/>
</dbReference>
<proteinExistence type="predicted"/>
<keyword evidence="2" id="KW-0723">Serine/threonine-protein kinase</keyword>
<dbReference type="InterPro" id="IPR000719">
    <property type="entry name" value="Prot_kinase_dom"/>
</dbReference>
<dbReference type="CDD" id="cd14014">
    <property type="entry name" value="STKc_PknB_like"/>
    <property type="match status" value="1"/>
</dbReference>
<evidence type="ECO:0000313" key="12">
    <source>
        <dbReference type="EMBL" id="GHO46486.1"/>
    </source>
</evidence>
<dbReference type="Gene3D" id="3.30.200.20">
    <property type="entry name" value="Phosphorylase Kinase, domain 1"/>
    <property type="match status" value="1"/>
</dbReference>
<evidence type="ECO:0000256" key="7">
    <source>
        <dbReference type="ARBA" id="ARBA00047899"/>
    </source>
</evidence>
<dbReference type="SUPFAM" id="SSF56112">
    <property type="entry name" value="Protein kinase-like (PK-like)"/>
    <property type="match status" value="1"/>
</dbReference>
<dbReference type="Pfam" id="PF07676">
    <property type="entry name" value="PD40"/>
    <property type="match status" value="1"/>
</dbReference>
<evidence type="ECO:0000256" key="1">
    <source>
        <dbReference type="ARBA" id="ARBA00012513"/>
    </source>
</evidence>
<dbReference type="Pfam" id="PF00069">
    <property type="entry name" value="Pkinase"/>
    <property type="match status" value="1"/>
</dbReference>
<dbReference type="RefSeq" id="WP_220195861.1">
    <property type="nucleotide sequence ID" value="NZ_BNJF01000002.1"/>
</dbReference>
<dbReference type="PROSITE" id="PS50011">
    <property type="entry name" value="PROTEIN_KINASE_DOM"/>
    <property type="match status" value="1"/>
</dbReference>
<reference evidence="12" key="1">
    <citation type="submission" date="2020-10" db="EMBL/GenBank/DDBJ databases">
        <title>Taxonomic study of unclassified bacteria belonging to the class Ktedonobacteria.</title>
        <authorList>
            <person name="Yabe S."/>
            <person name="Wang C.M."/>
            <person name="Zheng Y."/>
            <person name="Sakai Y."/>
            <person name="Cavaletti L."/>
            <person name="Monciardini P."/>
            <person name="Donadio S."/>
        </authorList>
    </citation>
    <scope>NUCLEOTIDE SEQUENCE</scope>
    <source>
        <strain evidence="12">SOSP1-1</strain>
    </source>
</reference>
<dbReference type="Proteomes" id="UP000612362">
    <property type="component" value="Unassembled WGS sequence"/>
</dbReference>
<dbReference type="PROSITE" id="PS50082">
    <property type="entry name" value="WD_REPEATS_2"/>
    <property type="match status" value="1"/>
</dbReference>
<dbReference type="GO" id="GO:0004674">
    <property type="term" value="F:protein serine/threonine kinase activity"/>
    <property type="evidence" value="ECO:0007669"/>
    <property type="project" value="UniProtKB-KW"/>
</dbReference>
<dbReference type="InterPro" id="IPR011659">
    <property type="entry name" value="WD40"/>
</dbReference>
<dbReference type="InterPro" id="IPR008271">
    <property type="entry name" value="Ser/Thr_kinase_AS"/>
</dbReference>
<evidence type="ECO:0000256" key="9">
    <source>
        <dbReference type="PROSITE-ProRule" id="PRU00221"/>
    </source>
</evidence>
<evidence type="ECO:0000256" key="6">
    <source>
        <dbReference type="ARBA" id="ARBA00022840"/>
    </source>
</evidence>
<dbReference type="AlphaFoldDB" id="A0A8J3I2N5"/>
<dbReference type="PANTHER" id="PTHR43289">
    <property type="entry name" value="MITOGEN-ACTIVATED PROTEIN KINASE KINASE KINASE 20-RELATED"/>
    <property type="match status" value="1"/>
</dbReference>
<dbReference type="Pfam" id="PF00400">
    <property type="entry name" value="WD40"/>
    <property type="match status" value="2"/>
</dbReference>
<dbReference type="PANTHER" id="PTHR43289:SF6">
    <property type="entry name" value="SERINE_THREONINE-PROTEIN KINASE NEKL-3"/>
    <property type="match status" value="1"/>
</dbReference>
<sequence length="728" mass="80387">MEKQEILQSTDVKTLGRYQVGRRIGRGGMGEVWLCDDPRLGRKVAIKTLPVHGQQDQEFVQRFEQEARSAAALTHPHILEVHDYGKEELANGSLIPFLVMPYIQGSSLGSYLKERQGQISHKEALMFLKQAGEAIDYAHKRGIIHRDIKPDNMLLRSPQWLLLADFGIASMLTNDKHVSQGNFGFGTPEYIAPEQARGRAMITSDNYSLAVIAFQLFTGQLPFEGETALATIMQHLTLPPPMPRELNAELPNAFEQVLLQGLNKDPEKRPALASEFVQQLERTLSDPATTIQSMSTLSEHPELAFRKEVTPVTPEERKRGLSRRGLLLGSASGAAMLGGVTLGAWGYEHNIIGERLPDLPPPRALSARPSSTGSDKPTLVLTGGHQLPVQHLVWSPDSQTLLTSANDGYLFQWNIPDLLKRPDRPSGVPLYKTKSPPYFSGNITPLWSPDGKTIALVNSRWDERGIQVLLCQPDLRVIGEVWIPGNQNLLEGAAWISDTHLALLHLEGYTSVPLEPTTFTLYVVDVKAPQHLIAALTDKDEGMYGDLFASNQPTHPTLQVLARARSIEVGKFELAGKARWKPLAHLDVPPSDPDRVGSTVHGVYWASDSKHIVVHAEYQKGNTLFFYDWQAVSPRQQGLKLPEKGDDGKSFYIESLASSLSPTTPMLAVGGSAGEVYLCNLKADSLPVRKLDTLGSKSMINAVSWSPDGKWLAATLVDRELSILIWKL</sequence>
<gene>
    <name evidence="12" type="ORF">KSX_46490</name>
</gene>
<dbReference type="InterPro" id="IPR017441">
    <property type="entry name" value="Protein_kinase_ATP_BS"/>
</dbReference>
<evidence type="ECO:0000313" key="13">
    <source>
        <dbReference type="Proteomes" id="UP000612362"/>
    </source>
</evidence>
<dbReference type="PROSITE" id="PS00108">
    <property type="entry name" value="PROTEIN_KINASE_ST"/>
    <property type="match status" value="1"/>
</dbReference>
<protein>
    <recommendedName>
        <fullName evidence="1">non-specific serine/threonine protein kinase</fullName>
        <ecNumber evidence="1">2.7.11.1</ecNumber>
    </recommendedName>
</protein>
<dbReference type="EMBL" id="BNJF01000002">
    <property type="protein sequence ID" value="GHO46486.1"/>
    <property type="molecule type" value="Genomic_DNA"/>
</dbReference>
<feature type="domain" description="Protein kinase" evidence="11">
    <location>
        <begin position="18"/>
        <end position="284"/>
    </location>
</feature>
<dbReference type="PROSITE" id="PS50294">
    <property type="entry name" value="WD_REPEATS_REGION"/>
    <property type="match status" value="1"/>
</dbReference>
<comment type="caution">
    <text evidence="12">The sequence shown here is derived from an EMBL/GenBank/DDBJ whole genome shotgun (WGS) entry which is preliminary data.</text>
</comment>
<comment type="catalytic activity">
    <reaction evidence="7">
        <text>L-threonyl-[protein] + ATP = O-phospho-L-threonyl-[protein] + ADP + H(+)</text>
        <dbReference type="Rhea" id="RHEA:46608"/>
        <dbReference type="Rhea" id="RHEA-COMP:11060"/>
        <dbReference type="Rhea" id="RHEA-COMP:11605"/>
        <dbReference type="ChEBI" id="CHEBI:15378"/>
        <dbReference type="ChEBI" id="CHEBI:30013"/>
        <dbReference type="ChEBI" id="CHEBI:30616"/>
        <dbReference type="ChEBI" id="CHEBI:61977"/>
        <dbReference type="ChEBI" id="CHEBI:456216"/>
        <dbReference type="EC" id="2.7.11.1"/>
    </reaction>
</comment>
<dbReference type="GO" id="GO:0005524">
    <property type="term" value="F:ATP binding"/>
    <property type="evidence" value="ECO:0007669"/>
    <property type="project" value="UniProtKB-UniRule"/>
</dbReference>
<dbReference type="PROSITE" id="PS00107">
    <property type="entry name" value="PROTEIN_KINASE_ATP"/>
    <property type="match status" value="1"/>
</dbReference>
<evidence type="ECO:0000256" key="5">
    <source>
        <dbReference type="ARBA" id="ARBA00022777"/>
    </source>
</evidence>
<keyword evidence="5" id="KW-0418">Kinase</keyword>
<dbReference type="SMART" id="SM00220">
    <property type="entry name" value="S_TKc"/>
    <property type="match status" value="1"/>
</dbReference>
<evidence type="ECO:0000256" key="3">
    <source>
        <dbReference type="ARBA" id="ARBA00022679"/>
    </source>
</evidence>
<dbReference type="InterPro" id="IPR015943">
    <property type="entry name" value="WD40/YVTN_repeat-like_dom_sf"/>
</dbReference>
<evidence type="ECO:0000256" key="10">
    <source>
        <dbReference type="PROSITE-ProRule" id="PRU10141"/>
    </source>
</evidence>
<keyword evidence="3" id="KW-0808">Transferase</keyword>
<dbReference type="InterPro" id="IPR011009">
    <property type="entry name" value="Kinase-like_dom_sf"/>
</dbReference>
<keyword evidence="13" id="KW-1185">Reference proteome</keyword>
<feature type="repeat" description="WD" evidence="9">
    <location>
        <begin position="382"/>
        <end position="415"/>
    </location>
</feature>
<dbReference type="Gene3D" id="2.130.10.10">
    <property type="entry name" value="YVTN repeat-like/Quinoprotein amine dehydrogenase"/>
    <property type="match status" value="2"/>
</dbReference>
<dbReference type="InterPro" id="IPR001680">
    <property type="entry name" value="WD40_rpt"/>
</dbReference>
<dbReference type="FunFam" id="3.30.200.20:FF:000035">
    <property type="entry name" value="Serine/threonine protein kinase Stk1"/>
    <property type="match status" value="1"/>
</dbReference>
<accession>A0A8J3I2N5</accession>
<keyword evidence="9" id="KW-0853">WD repeat</keyword>
<comment type="catalytic activity">
    <reaction evidence="8">
        <text>L-seryl-[protein] + ATP = O-phospho-L-seryl-[protein] + ADP + H(+)</text>
        <dbReference type="Rhea" id="RHEA:17989"/>
        <dbReference type="Rhea" id="RHEA-COMP:9863"/>
        <dbReference type="Rhea" id="RHEA-COMP:11604"/>
        <dbReference type="ChEBI" id="CHEBI:15378"/>
        <dbReference type="ChEBI" id="CHEBI:29999"/>
        <dbReference type="ChEBI" id="CHEBI:30616"/>
        <dbReference type="ChEBI" id="CHEBI:83421"/>
        <dbReference type="ChEBI" id="CHEBI:456216"/>
        <dbReference type="EC" id="2.7.11.1"/>
    </reaction>
</comment>
<evidence type="ECO:0000256" key="4">
    <source>
        <dbReference type="ARBA" id="ARBA00022741"/>
    </source>
</evidence>
<organism evidence="12 13">
    <name type="scientific">Ktedonospora formicarum</name>
    <dbReference type="NCBI Taxonomy" id="2778364"/>
    <lineage>
        <taxon>Bacteria</taxon>
        <taxon>Bacillati</taxon>
        <taxon>Chloroflexota</taxon>
        <taxon>Ktedonobacteria</taxon>
        <taxon>Ktedonobacterales</taxon>
        <taxon>Ktedonobacteraceae</taxon>
        <taxon>Ktedonospora</taxon>
    </lineage>
</organism>
<dbReference type="Gene3D" id="1.10.510.10">
    <property type="entry name" value="Transferase(Phosphotransferase) domain 1"/>
    <property type="match status" value="1"/>
</dbReference>
<evidence type="ECO:0000256" key="8">
    <source>
        <dbReference type="ARBA" id="ARBA00048679"/>
    </source>
</evidence>
<feature type="binding site" evidence="10">
    <location>
        <position position="47"/>
    </location>
    <ligand>
        <name>ATP</name>
        <dbReference type="ChEBI" id="CHEBI:30616"/>
    </ligand>
</feature>
<evidence type="ECO:0000256" key="2">
    <source>
        <dbReference type="ARBA" id="ARBA00022527"/>
    </source>
</evidence>
<dbReference type="EC" id="2.7.11.1" evidence="1"/>
<dbReference type="SUPFAM" id="SSF69322">
    <property type="entry name" value="Tricorn protease domain 2"/>
    <property type="match status" value="1"/>
</dbReference>